<comment type="catalytic activity">
    <reaction evidence="11">
        <text>all-trans-octaprenyl diphosphate + 4-hydroxybenzoate = 4-hydroxy-3-(all-trans-octaprenyl)benzoate + diphosphate</text>
        <dbReference type="Rhea" id="RHEA:27782"/>
        <dbReference type="ChEBI" id="CHEBI:1617"/>
        <dbReference type="ChEBI" id="CHEBI:17879"/>
        <dbReference type="ChEBI" id="CHEBI:33019"/>
        <dbReference type="ChEBI" id="CHEBI:57711"/>
        <dbReference type="EC" id="2.5.1.39"/>
    </reaction>
</comment>
<dbReference type="InterPro" id="IPR030470">
    <property type="entry name" value="UbiA_prenylTrfase_CS"/>
</dbReference>
<evidence type="ECO:0000256" key="5">
    <source>
        <dbReference type="ARBA" id="ARBA00022519"/>
    </source>
</evidence>
<evidence type="ECO:0000256" key="6">
    <source>
        <dbReference type="ARBA" id="ARBA00022679"/>
    </source>
</evidence>
<dbReference type="GO" id="GO:0005886">
    <property type="term" value="C:plasma membrane"/>
    <property type="evidence" value="ECO:0007669"/>
    <property type="project" value="UniProtKB-SubCell"/>
</dbReference>
<evidence type="ECO:0000256" key="12">
    <source>
        <dbReference type="NCBIfam" id="TIGR01474"/>
    </source>
</evidence>
<proteinExistence type="inferred from homology"/>
<evidence type="ECO:0000256" key="10">
    <source>
        <dbReference type="ARBA" id="ARBA00023136"/>
    </source>
</evidence>
<dbReference type="Gene3D" id="1.20.120.1780">
    <property type="entry name" value="UbiA prenyltransferase"/>
    <property type="match status" value="1"/>
</dbReference>
<keyword evidence="11" id="KW-0460">Magnesium</keyword>
<dbReference type="Proteomes" id="UP000183924">
    <property type="component" value="Unassembled WGS sequence"/>
</dbReference>
<feature type="transmembrane region" description="Helical" evidence="11">
    <location>
        <begin position="165"/>
        <end position="188"/>
    </location>
</feature>
<feature type="transmembrane region" description="Helical" evidence="11">
    <location>
        <begin position="20"/>
        <end position="39"/>
    </location>
</feature>
<keyword evidence="14" id="KW-1185">Reference proteome</keyword>
<dbReference type="InterPro" id="IPR044878">
    <property type="entry name" value="UbiA_sf"/>
</dbReference>
<keyword evidence="5 11" id="KW-0997">Cell inner membrane</keyword>
<dbReference type="PROSITE" id="PS00943">
    <property type="entry name" value="UBIA"/>
    <property type="match status" value="1"/>
</dbReference>
<evidence type="ECO:0000256" key="11">
    <source>
        <dbReference type="HAMAP-Rule" id="MF_01635"/>
    </source>
</evidence>
<evidence type="ECO:0000256" key="4">
    <source>
        <dbReference type="ARBA" id="ARBA00022475"/>
    </source>
</evidence>
<accession>A0A1J8NJD9</accession>
<name>A0A1J8NJD9_9COXI</name>
<dbReference type="RefSeq" id="WP_071662280.1">
    <property type="nucleotide sequence ID" value="NZ_LUKY01000032.1"/>
</dbReference>
<comment type="pathway">
    <text evidence="11">Cofactor biosynthesis; ubiquinone biosynthesis.</text>
</comment>
<dbReference type="PANTHER" id="PTHR11048:SF28">
    <property type="entry name" value="4-HYDROXYBENZOATE POLYPRENYLTRANSFERASE, MITOCHONDRIAL"/>
    <property type="match status" value="1"/>
</dbReference>
<evidence type="ECO:0000313" key="13">
    <source>
        <dbReference type="EMBL" id="OIZ95018.1"/>
    </source>
</evidence>
<keyword evidence="7 11" id="KW-0831">Ubiquinone biosynthesis</keyword>
<dbReference type="EC" id="2.5.1.39" evidence="11 12"/>
<dbReference type="OrthoDB" id="9782418at2"/>
<evidence type="ECO:0000256" key="2">
    <source>
        <dbReference type="ARBA" id="ARBA00004141"/>
    </source>
</evidence>
<dbReference type="FunFam" id="1.10.357.140:FF:000008">
    <property type="entry name" value="4-hydroxybenzoate octaprenyltransferase"/>
    <property type="match status" value="1"/>
</dbReference>
<feature type="transmembrane region" description="Helical" evidence="11">
    <location>
        <begin position="88"/>
        <end position="108"/>
    </location>
</feature>
<dbReference type="InterPro" id="IPR000537">
    <property type="entry name" value="UbiA_prenyltransferase"/>
</dbReference>
<dbReference type="Gene3D" id="1.10.357.140">
    <property type="entry name" value="UbiA prenyltransferase"/>
    <property type="match status" value="1"/>
</dbReference>
<dbReference type="UniPathway" id="UPA00232"/>
<dbReference type="AlphaFoldDB" id="A0A1J8NJD9"/>
<feature type="transmembrane region" description="Helical" evidence="11">
    <location>
        <begin position="209"/>
        <end position="229"/>
    </location>
</feature>
<dbReference type="InterPro" id="IPR006370">
    <property type="entry name" value="HB_polyprenyltransferase-like"/>
</dbReference>
<keyword evidence="4 11" id="KW-1003">Cell membrane</keyword>
<comment type="caution">
    <text evidence="13">The sequence shown here is derived from an EMBL/GenBank/DDBJ whole genome shotgun (WGS) entry which is preliminary data.</text>
</comment>
<comment type="similarity">
    <text evidence="3 11">Belongs to the UbiA prenyltransferase family.</text>
</comment>
<dbReference type="InterPro" id="IPR039653">
    <property type="entry name" value="Prenyltransferase"/>
</dbReference>
<evidence type="ECO:0000313" key="14">
    <source>
        <dbReference type="Proteomes" id="UP000183924"/>
    </source>
</evidence>
<dbReference type="HAMAP" id="MF_01635">
    <property type="entry name" value="UbiA"/>
    <property type="match status" value="1"/>
</dbReference>
<keyword evidence="8 11" id="KW-0812">Transmembrane</keyword>
<protein>
    <recommendedName>
        <fullName evidence="11 12">4-hydroxybenzoate octaprenyltransferase</fullName>
        <ecNumber evidence="11 12">2.5.1.39</ecNumber>
    </recommendedName>
    <alternativeName>
        <fullName evidence="11">4-HB polyprenyltransferase</fullName>
    </alternativeName>
</protein>
<comment type="subcellular location">
    <subcellularLocation>
        <location evidence="11">Cell inner membrane</location>
        <topology evidence="11">Multi-pass membrane protein</topology>
    </subcellularLocation>
    <subcellularLocation>
        <location evidence="2">Membrane</location>
        <topology evidence="2">Multi-pass membrane protein</topology>
    </subcellularLocation>
</comment>
<evidence type="ECO:0000256" key="1">
    <source>
        <dbReference type="ARBA" id="ARBA00001946"/>
    </source>
</evidence>
<dbReference type="GO" id="GO:0008412">
    <property type="term" value="F:4-hydroxybenzoate polyprenyltransferase activity"/>
    <property type="evidence" value="ECO:0007669"/>
    <property type="project" value="UniProtKB-UniRule"/>
</dbReference>
<comment type="cofactor">
    <cofactor evidence="1 11">
        <name>Mg(2+)</name>
        <dbReference type="ChEBI" id="CHEBI:18420"/>
    </cofactor>
</comment>
<dbReference type="FunFam" id="1.20.120.1780:FF:000001">
    <property type="entry name" value="4-hydroxybenzoate octaprenyltransferase"/>
    <property type="match status" value="1"/>
</dbReference>
<keyword evidence="6 11" id="KW-0808">Transferase</keyword>
<feature type="transmembrane region" description="Helical" evidence="11">
    <location>
        <begin position="267"/>
        <end position="285"/>
    </location>
</feature>
<feature type="transmembrane region" description="Helical" evidence="11">
    <location>
        <begin position="114"/>
        <end position="132"/>
    </location>
</feature>
<feature type="transmembrane region" description="Helical" evidence="11">
    <location>
        <begin position="45"/>
        <end position="67"/>
    </location>
</feature>
<comment type="function">
    <text evidence="11">Catalyzes the prenylation of para-hydroxybenzoate (PHB) with an all-trans polyprenyl group. Mediates the second step in the final reaction sequence of ubiquinone-8 (UQ-8) biosynthesis, which is the condensation of the polyisoprenoid side chain with PHB, generating the first membrane-bound Q intermediate 3-octaprenyl-4-hydroxybenzoate.</text>
</comment>
<gene>
    <name evidence="11" type="primary">ubiA</name>
    <name evidence="13" type="ORF">A1D18_02635</name>
</gene>
<reference evidence="13 14" key="1">
    <citation type="submission" date="2016-03" db="EMBL/GenBank/DDBJ databases">
        <title>Comparative genomics of Rickettsiella.</title>
        <authorList>
            <person name="Chandler C."/>
            <person name="Wang Y."/>
        </authorList>
    </citation>
    <scope>NUCLEOTIDE SEQUENCE [LARGE SCALE GENOMIC DNA]</scope>
    <source>
        <strain evidence="13 14">RCFS May 2013</strain>
    </source>
</reference>
<dbReference type="GO" id="GO:0006744">
    <property type="term" value="P:ubiquinone biosynthetic process"/>
    <property type="evidence" value="ECO:0007669"/>
    <property type="project" value="UniProtKB-UniRule"/>
</dbReference>
<sequence>MNYLPRWRAYIALLRLHQPIGIFLLLWPALWALWIASAGAVDFKILALFIIGAVLTRSLGCVMNDIADRNLDGFVARTQHRPLATGAVSLKAAVLILLVLSLLAFLVVYQLNDLTIELAGIAVVMMAIYPFTKRYIEWPQLFLGIVFGAWSILMAFAAETGKIPAIAWLLFLAAYGWCVAYDTIYAMVDRDDDRRVGIKSSALALGQREVVFIAILETVFVLLLSLIGFYLKVYWVYYVMLVLVVALLIYQHFLIKDRKPEACFKAFLNNAWIGGLIFLGFFFGLPKI</sequence>
<dbReference type="STRING" id="1225476.A1D18_02635"/>
<evidence type="ECO:0000256" key="8">
    <source>
        <dbReference type="ARBA" id="ARBA00022692"/>
    </source>
</evidence>
<dbReference type="EMBL" id="LUKY01000032">
    <property type="protein sequence ID" value="OIZ95018.1"/>
    <property type="molecule type" value="Genomic_DNA"/>
</dbReference>
<evidence type="ECO:0000256" key="9">
    <source>
        <dbReference type="ARBA" id="ARBA00022989"/>
    </source>
</evidence>
<dbReference type="PANTHER" id="PTHR11048">
    <property type="entry name" value="PRENYLTRANSFERASES"/>
    <property type="match status" value="1"/>
</dbReference>
<dbReference type="CDD" id="cd13959">
    <property type="entry name" value="PT_UbiA_COQ2"/>
    <property type="match status" value="1"/>
</dbReference>
<feature type="transmembrane region" description="Helical" evidence="11">
    <location>
        <begin position="235"/>
        <end position="255"/>
    </location>
</feature>
<evidence type="ECO:0000256" key="7">
    <source>
        <dbReference type="ARBA" id="ARBA00022688"/>
    </source>
</evidence>
<keyword evidence="9 11" id="KW-1133">Transmembrane helix</keyword>
<organism evidence="13 14">
    <name type="scientific">Candidatus Rickettsiella isopodorum</name>
    <dbReference type="NCBI Taxonomy" id="1225476"/>
    <lineage>
        <taxon>Bacteria</taxon>
        <taxon>Pseudomonadati</taxon>
        <taxon>Pseudomonadota</taxon>
        <taxon>Gammaproteobacteria</taxon>
        <taxon>Legionellales</taxon>
        <taxon>Coxiellaceae</taxon>
        <taxon>Rickettsiella</taxon>
    </lineage>
</organism>
<dbReference type="Pfam" id="PF01040">
    <property type="entry name" value="UbiA"/>
    <property type="match status" value="1"/>
</dbReference>
<feature type="transmembrane region" description="Helical" evidence="11">
    <location>
        <begin position="141"/>
        <end position="159"/>
    </location>
</feature>
<evidence type="ECO:0000256" key="3">
    <source>
        <dbReference type="ARBA" id="ARBA00005985"/>
    </source>
</evidence>
<dbReference type="NCBIfam" id="TIGR01474">
    <property type="entry name" value="ubiA_proteo"/>
    <property type="match status" value="1"/>
</dbReference>
<keyword evidence="10 11" id="KW-0472">Membrane</keyword>